<feature type="transmembrane region" description="Helical" evidence="1">
    <location>
        <begin position="98"/>
        <end position="117"/>
    </location>
</feature>
<dbReference type="EMBL" id="PQFF01000302">
    <property type="protein sequence ID" value="RHZ63279.1"/>
    <property type="molecule type" value="Genomic_DNA"/>
</dbReference>
<sequence length="148" mass="17376">MSTFCNSYSSRSNVSRINKPESGEPFLCNNSTFVVYKPDEELTKLRRLWWEEGNIHPQAKWEDATLPYILFEEITLEYEKHTDKWFWGIIYELPSKLLLVRFPSSLIRVGVLLTILMPVSEVLVQLVTINSSTVSHFGLYFGWIFFFL</sequence>
<keyword evidence="1" id="KW-0472">Membrane</keyword>
<name>A0A397HJT6_9GLOM</name>
<gene>
    <name evidence="2" type="ORF">Glove_330g113</name>
</gene>
<dbReference type="AlphaFoldDB" id="A0A397HJT6"/>
<accession>A0A397HJT6</accession>
<comment type="caution">
    <text evidence="2">The sequence shown here is derived from an EMBL/GenBank/DDBJ whole genome shotgun (WGS) entry which is preliminary data.</text>
</comment>
<evidence type="ECO:0000313" key="2">
    <source>
        <dbReference type="EMBL" id="RHZ63279.1"/>
    </source>
</evidence>
<reference evidence="2 3" key="1">
    <citation type="submission" date="2018-08" db="EMBL/GenBank/DDBJ databases">
        <title>Genome and evolution of the arbuscular mycorrhizal fungus Diversispora epigaea (formerly Glomus versiforme) and its bacterial endosymbionts.</title>
        <authorList>
            <person name="Sun X."/>
            <person name="Fei Z."/>
            <person name="Harrison M."/>
        </authorList>
    </citation>
    <scope>NUCLEOTIDE SEQUENCE [LARGE SCALE GENOMIC DNA]</scope>
    <source>
        <strain evidence="2 3">IT104</strain>
    </source>
</reference>
<keyword evidence="1" id="KW-1133">Transmembrane helix</keyword>
<evidence type="ECO:0000256" key="1">
    <source>
        <dbReference type="SAM" id="Phobius"/>
    </source>
</evidence>
<feature type="transmembrane region" description="Helical" evidence="1">
    <location>
        <begin position="123"/>
        <end position="147"/>
    </location>
</feature>
<protein>
    <submittedName>
        <fullName evidence="2">Uncharacterized protein</fullName>
    </submittedName>
</protein>
<keyword evidence="3" id="KW-1185">Reference proteome</keyword>
<keyword evidence="1" id="KW-0812">Transmembrane</keyword>
<organism evidence="2 3">
    <name type="scientific">Diversispora epigaea</name>
    <dbReference type="NCBI Taxonomy" id="1348612"/>
    <lineage>
        <taxon>Eukaryota</taxon>
        <taxon>Fungi</taxon>
        <taxon>Fungi incertae sedis</taxon>
        <taxon>Mucoromycota</taxon>
        <taxon>Glomeromycotina</taxon>
        <taxon>Glomeromycetes</taxon>
        <taxon>Diversisporales</taxon>
        <taxon>Diversisporaceae</taxon>
        <taxon>Diversispora</taxon>
    </lineage>
</organism>
<proteinExistence type="predicted"/>
<dbReference type="Proteomes" id="UP000266861">
    <property type="component" value="Unassembled WGS sequence"/>
</dbReference>
<evidence type="ECO:0000313" key="3">
    <source>
        <dbReference type="Proteomes" id="UP000266861"/>
    </source>
</evidence>